<evidence type="ECO:0000256" key="2">
    <source>
        <dbReference type="SAM" id="MobiDB-lite"/>
    </source>
</evidence>
<evidence type="ECO:0000313" key="4">
    <source>
        <dbReference type="Proteomes" id="UP000658613"/>
    </source>
</evidence>
<dbReference type="Proteomes" id="UP000658613">
    <property type="component" value="Unassembled WGS sequence"/>
</dbReference>
<keyword evidence="1" id="KW-0175">Coiled coil</keyword>
<dbReference type="Pfam" id="PF01025">
    <property type="entry name" value="GrpE"/>
    <property type="match status" value="1"/>
</dbReference>
<reference evidence="3" key="1">
    <citation type="submission" date="2020-11" db="EMBL/GenBank/DDBJ databases">
        <title>Sequencing the genomes of 1000 actinobacteria strains.</title>
        <authorList>
            <person name="Klenk H.-P."/>
        </authorList>
    </citation>
    <scope>NUCLEOTIDE SEQUENCE</scope>
    <source>
        <strain evidence="3">DSM 45632</strain>
    </source>
</reference>
<dbReference type="AlphaFoldDB" id="A0A931E275"/>
<dbReference type="GO" id="GO:0042803">
    <property type="term" value="F:protein homodimerization activity"/>
    <property type="evidence" value="ECO:0007669"/>
    <property type="project" value="InterPro"/>
</dbReference>
<dbReference type="GO" id="GO:0006457">
    <property type="term" value="P:protein folding"/>
    <property type="evidence" value="ECO:0007669"/>
    <property type="project" value="InterPro"/>
</dbReference>
<accession>A0A931E275</accession>
<feature type="region of interest" description="Disordered" evidence="2">
    <location>
        <begin position="1"/>
        <end position="66"/>
    </location>
</feature>
<feature type="compositionally biased region" description="Basic and acidic residues" evidence="2">
    <location>
        <begin position="55"/>
        <end position="66"/>
    </location>
</feature>
<name>A0A931E275_9CORY</name>
<gene>
    <name evidence="3" type="ORF">IW254_001872</name>
</gene>
<feature type="coiled-coil region" evidence="1">
    <location>
        <begin position="92"/>
        <end position="130"/>
    </location>
</feature>
<dbReference type="GO" id="GO:0051087">
    <property type="term" value="F:protein-folding chaperone binding"/>
    <property type="evidence" value="ECO:0007669"/>
    <property type="project" value="InterPro"/>
</dbReference>
<dbReference type="RefSeq" id="WP_196825218.1">
    <property type="nucleotide sequence ID" value="NZ_CP046980.1"/>
</dbReference>
<keyword evidence="4" id="KW-1185">Reference proteome</keyword>
<proteinExistence type="predicted"/>
<evidence type="ECO:0000313" key="3">
    <source>
        <dbReference type="EMBL" id="MBG6122903.1"/>
    </source>
</evidence>
<dbReference type="EMBL" id="JADOUE010000001">
    <property type="protein sequence ID" value="MBG6122903.1"/>
    <property type="molecule type" value="Genomic_DNA"/>
</dbReference>
<feature type="compositionally biased region" description="Basic and acidic residues" evidence="2">
    <location>
        <begin position="1"/>
        <end position="13"/>
    </location>
</feature>
<organism evidence="3 4">
    <name type="scientific">Corynebacterium aquatimens</name>
    <dbReference type="NCBI Taxonomy" id="1190508"/>
    <lineage>
        <taxon>Bacteria</taxon>
        <taxon>Bacillati</taxon>
        <taxon>Actinomycetota</taxon>
        <taxon>Actinomycetes</taxon>
        <taxon>Mycobacteriales</taxon>
        <taxon>Corynebacteriaceae</taxon>
        <taxon>Corynebacterium</taxon>
    </lineage>
</organism>
<dbReference type="GO" id="GO:0000774">
    <property type="term" value="F:adenyl-nucleotide exchange factor activity"/>
    <property type="evidence" value="ECO:0007669"/>
    <property type="project" value="InterPro"/>
</dbReference>
<protein>
    <submittedName>
        <fullName evidence="3">Molecular chaperone GrpE (Heat shock protein)</fullName>
    </submittedName>
</protein>
<dbReference type="InterPro" id="IPR000740">
    <property type="entry name" value="GrpE"/>
</dbReference>
<evidence type="ECO:0000256" key="1">
    <source>
        <dbReference type="SAM" id="Coils"/>
    </source>
</evidence>
<comment type="caution">
    <text evidence="3">The sequence shown here is derived from an EMBL/GenBank/DDBJ whole genome shotgun (WGS) entry which is preliminary data.</text>
</comment>
<sequence length="267" mass="29226">MGYYRDVDQDAPRGRGQNRNILGRTKPTADPQAGDQYAAEPQQPDAGYEAGGNPRVDEGDRREAMSEEQHTMLGEMFDIVCEIHASVREQPAAASDGEVEALRAEIAQLNEELERRDRAIEALAADYQRLGAGIEDARKDTIAALLAPAAKNLVGLLKHSEDALLQDLEAVDADSLRRQISGEYHYLVQQARDTLEALGFEEVEVNPGDAVDGKQHKTLSVVATDDESLHNTVKEVQVRGFKHPGSRSPKPAFPAHVVAYRYDSGTA</sequence>